<dbReference type="CDD" id="cd03586">
    <property type="entry name" value="PolY_Pol_IV_kappa"/>
    <property type="match status" value="1"/>
</dbReference>
<dbReference type="Proteomes" id="UP000654075">
    <property type="component" value="Unassembled WGS sequence"/>
</dbReference>
<dbReference type="InterPro" id="IPR017961">
    <property type="entry name" value="DNA_pol_Y-fam_little_finger"/>
</dbReference>
<dbReference type="GO" id="GO:0006281">
    <property type="term" value="P:DNA repair"/>
    <property type="evidence" value="ECO:0007669"/>
    <property type="project" value="InterPro"/>
</dbReference>
<dbReference type="PANTHER" id="PTHR11076">
    <property type="entry name" value="DNA REPAIR POLYMERASE UMUC / TRANSFERASE FAMILY MEMBER"/>
    <property type="match status" value="1"/>
</dbReference>
<dbReference type="Pfam" id="PF00817">
    <property type="entry name" value="IMS"/>
    <property type="match status" value="1"/>
</dbReference>
<dbReference type="Gene3D" id="3.30.1490.100">
    <property type="entry name" value="DNA polymerase, Y-family, little finger domain"/>
    <property type="match status" value="1"/>
</dbReference>
<accession>A0A813ESC3</accession>
<dbReference type="GO" id="GO:0005634">
    <property type="term" value="C:nucleus"/>
    <property type="evidence" value="ECO:0007669"/>
    <property type="project" value="TreeGrafter"/>
</dbReference>
<evidence type="ECO:0000313" key="4">
    <source>
        <dbReference type="EMBL" id="CAE8601211.1"/>
    </source>
</evidence>
<dbReference type="PANTHER" id="PTHR11076:SF33">
    <property type="entry name" value="DNA POLYMERASE KAPPA"/>
    <property type="match status" value="1"/>
</dbReference>
<evidence type="ECO:0000313" key="5">
    <source>
        <dbReference type="Proteomes" id="UP000654075"/>
    </source>
</evidence>
<dbReference type="PROSITE" id="PS50173">
    <property type="entry name" value="UMUC"/>
    <property type="match status" value="1"/>
</dbReference>
<evidence type="ECO:0000256" key="2">
    <source>
        <dbReference type="SAM" id="MobiDB-lite"/>
    </source>
</evidence>
<evidence type="ECO:0000256" key="1">
    <source>
        <dbReference type="ARBA" id="ARBA00016178"/>
    </source>
</evidence>
<organism evidence="4 5">
    <name type="scientific">Polarella glacialis</name>
    <name type="common">Dinoflagellate</name>
    <dbReference type="NCBI Taxonomy" id="89957"/>
    <lineage>
        <taxon>Eukaryota</taxon>
        <taxon>Sar</taxon>
        <taxon>Alveolata</taxon>
        <taxon>Dinophyceae</taxon>
        <taxon>Suessiales</taxon>
        <taxon>Suessiaceae</taxon>
        <taxon>Polarella</taxon>
    </lineage>
</organism>
<dbReference type="GO" id="GO:0042276">
    <property type="term" value="P:error-prone translesion synthesis"/>
    <property type="evidence" value="ECO:0007669"/>
    <property type="project" value="TreeGrafter"/>
</dbReference>
<feature type="region of interest" description="Disordered" evidence="2">
    <location>
        <begin position="708"/>
        <end position="748"/>
    </location>
</feature>
<gene>
    <name evidence="4" type="ORF">PGLA1383_LOCUS19507</name>
</gene>
<dbReference type="GO" id="GO:0003684">
    <property type="term" value="F:damaged DNA binding"/>
    <property type="evidence" value="ECO:0007669"/>
    <property type="project" value="InterPro"/>
</dbReference>
<comment type="caution">
    <text evidence="4">The sequence shown here is derived from an EMBL/GenBank/DDBJ whole genome shotgun (WGS) entry which is preliminary data.</text>
</comment>
<dbReference type="InterPro" id="IPR043128">
    <property type="entry name" value="Rev_trsase/Diguanyl_cyclase"/>
</dbReference>
<name>A0A813ESC3_POLGL</name>
<dbReference type="AlphaFoldDB" id="A0A813ESC3"/>
<dbReference type="OrthoDB" id="1747274at2759"/>
<dbReference type="InterPro" id="IPR043502">
    <property type="entry name" value="DNA/RNA_pol_sf"/>
</dbReference>
<dbReference type="Gene3D" id="3.40.1170.60">
    <property type="match status" value="1"/>
</dbReference>
<dbReference type="InterPro" id="IPR022880">
    <property type="entry name" value="DNApol_IV"/>
</dbReference>
<dbReference type="InterPro" id="IPR001126">
    <property type="entry name" value="UmuC"/>
</dbReference>
<dbReference type="Gene3D" id="1.10.150.810">
    <property type="match status" value="2"/>
</dbReference>
<protein>
    <recommendedName>
        <fullName evidence="1">DNA polymerase kappa</fullName>
    </recommendedName>
</protein>
<keyword evidence="5" id="KW-1185">Reference proteome</keyword>
<dbReference type="InterPro" id="IPR036775">
    <property type="entry name" value="DNA_pol_Y-fam_lit_finger_sf"/>
</dbReference>
<dbReference type="Pfam" id="PF11799">
    <property type="entry name" value="IMS_C"/>
    <property type="match status" value="1"/>
</dbReference>
<sequence length="748" mass="80503">MSMAKSSEEELLKIPGIESRAPVSESSGANSHLFAFTGVSSNKAGMGADRKMVADFVYERCRNSQYTQHALELDAKQRSRTEALTVELQATEARMSEPERAAETRRVNVMLDDLEKHRDLSRTFCVVDMDMFYAAVELRDQPHLASKPVAIGGLGMISTANYVARMYGVRSAMPGFIAVEMVRSPALVGSKMPPDELVFIPPDFAKYTRAANETREIFKDYDPDFRAMSLDEAYLDLTQYLASRGGPDAAEEVVHELRTRIKVRTSLTCSAGIGPNCMLAKIASEDNKPDGQTRISSTREAVLQYMGSLPIRRVPGCGKVLEHQLATMLGVSTCGELHAVANRVRRAFESRPKSCSFLLRACLGLSGDDVAEEQGDEIGSVGRKSLSTERTFKDESGRSELFARLRELCRQLSEEMAASVPPLAARIVALKTKASNFEVRNKQFNSVRAVGFSTDFGSAAVSGGEAAQETGEDASSQKIGDAACEAELARVAEDLYKLLEPALEEQYPCTLRLMGVRVSAFRGQKAVLQRGQQQLGSFFRTGKPGSVAESAHTLPAVSSAADLGSAKPDFSLQEKPPVIDLDDGSPSLDDEDDHRMAPAPAPASDVQNIHPECQHPAASSASCKDEGKDLCIELSPDSTPERAAAAAESSGSCQQLANKSGRAPISASTVCCPVCGMRVSLSDADRHVNGHYDSADGFNAVPVIATTHGSTATDGNSKRRPQDDIARPAKTAKIASFFGPRGGDKILS</sequence>
<feature type="compositionally biased region" description="Basic and acidic residues" evidence="2">
    <location>
        <begin position="716"/>
        <end position="727"/>
    </location>
</feature>
<feature type="domain" description="UmuC" evidence="3">
    <location>
        <begin position="124"/>
        <end position="318"/>
    </location>
</feature>
<dbReference type="SUPFAM" id="SSF56672">
    <property type="entry name" value="DNA/RNA polymerases"/>
    <property type="match status" value="1"/>
</dbReference>
<dbReference type="EMBL" id="CAJNNV010012921">
    <property type="protein sequence ID" value="CAE8601211.1"/>
    <property type="molecule type" value="Genomic_DNA"/>
</dbReference>
<dbReference type="GO" id="GO:0003887">
    <property type="term" value="F:DNA-directed DNA polymerase activity"/>
    <property type="evidence" value="ECO:0007669"/>
    <property type="project" value="InterPro"/>
</dbReference>
<dbReference type="SUPFAM" id="SSF100879">
    <property type="entry name" value="Lesion bypass DNA polymerase (Y-family), little finger domain"/>
    <property type="match status" value="1"/>
</dbReference>
<feature type="region of interest" description="Disordered" evidence="2">
    <location>
        <begin position="567"/>
        <end position="609"/>
    </location>
</feature>
<dbReference type="InterPro" id="IPR050116">
    <property type="entry name" value="DNA_polymerase-Y"/>
</dbReference>
<proteinExistence type="predicted"/>
<evidence type="ECO:0000259" key="3">
    <source>
        <dbReference type="PROSITE" id="PS50173"/>
    </source>
</evidence>
<dbReference type="Gene3D" id="3.30.70.270">
    <property type="match status" value="1"/>
</dbReference>
<feature type="compositionally biased region" description="Acidic residues" evidence="2">
    <location>
        <begin position="580"/>
        <end position="592"/>
    </location>
</feature>
<reference evidence="4" key="1">
    <citation type="submission" date="2021-02" db="EMBL/GenBank/DDBJ databases">
        <authorList>
            <person name="Dougan E. K."/>
            <person name="Rhodes N."/>
            <person name="Thang M."/>
            <person name="Chan C."/>
        </authorList>
    </citation>
    <scope>NUCLEOTIDE SEQUENCE</scope>
</reference>